<dbReference type="PROSITE" id="PS51272">
    <property type="entry name" value="SLH"/>
    <property type="match status" value="3"/>
</dbReference>
<proteinExistence type="predicted"/>
<dbReference type="Proteomes" id="UP000236165">
    <property type="component" value="Unassembled WGS sequence"/>
</dbReference>
<dbReference type="InterPro" id="IPR033764">
    <property type="entry name" value="Sdr_B"/>
</dbReference>
<dbReference type="GO" id="GO:0005576">
    <property type="term" value="C:extracellular region"/>
    <property type="evidence" value="ECO:0007669"/>
    <property type="project" value="UniProtKB-SubCell"/>
</dbReference>
<keyword evidence="2" id="KW-0964">Secreted</keyword>
<dbReference type="PANTHER" id="PTHR43308:SF1">
    <property type="entry name" value="OUTER MEMBRANE PROTEIN ALPHA"/>
    <property type="match status" value="1"/>
</dbReference>
<evidence type="ECO:0000259" key="5">
    <source>
        <dbReference type="PROSITE" id="PS51272"/>
    </source>
</evidence>
<comment type="caution">
    <text evidence="7">The sequence shown here is derived from an EMBL/GenBank/DDBJ whole genome shotgun (WGS) entry which is preliminary data.</text>
</comment>
<dbReference type="Pfam" id="PF17291">
    <property type="entry name" value="M60-like_N"/>
    <property type="match status" value="1"/>
</dbReference>
<dbReference type="Gene3D" id="2.60.120.1250">
    <property type="entry name" value="Peptidase M60, enhancin-like domain 1"/>
    <property type="match status" value="1"/>
</dbReference>
<feature type="signal peptide" evidence="4">
    <location>
        <begin position="1"/>
        <end position="32"/>
    </location>
</feature>
<feature type="chain" id="PRO_5042869672" description="S-layer protein" evidence="4">
    <location>
        <begin position="33"/>
        <end position="743"/>
    </location>
</feature>
<feature type="domain" description="SLH" evidence="5">
    <location>
        <begin position="562"/>
        <end position="625"/>
    </location>
</feature>
<evidence type="ECO:0000313" key="8">
    <source>
        <dbReference type="Proteomes" id="UP000236165"/>
    </source>
</evidence>
<dbReference type="EMBL" id="MKZQ01000012">
    <property type="protein sequence ID" value="PJN72189.1"/>
    <property type="molecule type" value="Genomic_DNA"/>
</dbReference>
<dbReference type="SMART" id="SM01276">
    <property type="entry name" value="M60-like"/>
    <property type="match status" value="1"/>
</dbReference>
<evidence type="ECO:0000256" key="1">
    <source>
        <dbReference type="ARBA" id="ARBA00004613"/>
    </source>
</evidence>
<evidence type="ECO:0000313" key="7">
    <source>
        <dbReference type="EMBL" id="PJN72189.1"/>
    </source>
</evidence>
<feature type="domain" description="SLH" evidence="5">
    <location>
        <begin position="626"/>
        <end position="682"/>
    </location>
</feature>
<evidence type="ECO:0000256" key="2">
    <source>
        <dbReference type="ARBA" id="ARBA00022525"/>
    </source>
</evidence>
<dbReference type="Pfam" id="PF17210">
    <property type="entry name" value="SdrD_B"/>
    <property type="match status" value="1"/>
</dbReference>
<evidence type="ECO:0000256" key="4">
    <source>
        <dbReference type="SAM" id="SignalP"/>
    </source>
</evidence>
<dbReference type="PANTHER" id="PTHR43308">
    <property type="entry name" value="OUTER MEMBRANE PROTEIN ALPHA-RELATED"/>
    <property type="match status" value="1"/>
</dbReference>
<dbReference type="InterPro" id="IPR051465">
    <property type="entry name" value="Cell_Envelope_Struct_Comp"/>
</dbReference>
<dbReference type="Pfam" id="PF00395">
    <property type="entry name" value="SLH"/>
    <property type="match status" value="3"/>
</dbReference>
<feature type="domain" description="SLH" evidence="5">
    <location>
        <begin position="683"/>
        <end position="743"/>
    </location>
</feature>
<accession>A0AAP8H0S8</accession>
<name>A0AAP8H0S8_BACMY</name>
<evidence type="ECO:0000256" key="3">
    <source>
        <dbReference type="ARBA" id="ARBA00022729"/>
    </source>
</evidence>
<reference evidence="7 8" key="1">
    <citation type="submission" date="2016-10" db="EMBL/GenBank/DDBJ databases">
        <title>Genome Sequence of Bacillus weihenstephanensis GM6LP.</title>
        <authorList>
            <person name="Poehlein A."/>
            <person name="Wemheuer F."/>
            <person name="Hollensteiner J."/>
            <person name="Wemheuer B."/>
        </authorList>
    </citation>
    <scope>NUCLEOTIDE SEQUENCE [LARGE SCALE GENOMIC DNA]</scope>
    <source>
        <strain evidence="7 8">GM6LP</strain>
    </source>
</reference>
<dbReference type="InterPro" id="IPR042279">
    <property type="entry name" value="Pep_M60_3"/>
</dbReference>
<keyword evidence="3 4" id="KW-0732">Signal</keyword>
<dbReference type="PROSITE" id="PS51723">
    <property type="entry name" value="PEPTIDASE_M60"/>
    <property type="match status" value="1"/>
</dbReference>
<dbReference type="SUPFAM" id="SSF117074">
    <property type="entry name" value="Hypothetical protein PA1324"/>
    <property type="match status" value="1"/>
</dbReference>
<organism evidence="7 8">
    <name type="scientific">Bacillus mycoides</name>
    <dbReference type="NCBI Taxonomy" id="1405"/>
    <lineage>
        <taxon>Bacteria</taxon>
        <taxon>Bacillati</taxon>
        <taxon>Bacillota</taxon>
        <taxon>Bacilli</taxon>
        <taxon>Bacillales</taxon>
        <taxon>Bacillaceae</taxon>
        <taxon>Bacillus</taxon>
        <taxon>Bacillus cereus group</taxon>
    </lineage>
</organism>
<dbReference type="InterPro" id="IPR013783">
    <property type="entry name" value="Ig-like_fold"/>
</dbReference>
<evidence type="ECO:0000259" key="6">
    <source>
        <dbReference type="PROSITE" id="PS51723"/>
    </source>
</evidence>
<gene>
    <name evidence="7" type="ORF">BACWE_08030</name>
</gene>
<comment type="subcellular location">
    <subcellularLocation>
        <location evidence="1">Secreted</location>
    </subcellularLocation>
</comment>
<dbReference type="Gene3D" id="2.60.40.10">
    <property type="entry name" value="Immunoglobulins"/>
    <property type="match status" value="1"/>
</dbReference>
<dbReference type="Gene3D" id="3.40.390.80">
    <property type="entry name" value="Peptidase M60, enhancin-like domain 2"/>
    <property type="match status" value="1"/>
</dbReference>
<protein>
    <recommendedName>
        <fullName evidence="9">S-layer protein</fullName>
    </recommendedName>
</protein>
<feature type="domain" description="Peptidase M60" evidence="6">
    <location>
        <begin position="69"/>
        <end position="366"/>
    </location>
</feature>
<dbReference type="InterPro" id="IPR031161">
    <property type="entry name" value="Peptidase_M60_dom"/>
</dbReference>
<dbReference type="Gene3D" id="1.10.390.30">
    <property type="entry name" value="Peptidase M60, enhancin-like domain 3"/>
    <property type="match status" value="1"/>
</dbReference>
<dbReference type="AlphaFoldDB" id="A0AAP8H0S8"/>
<dbReference type="Pfam" id="PF13402">
    <property type="entry name" value="Peptidase_M60"/>
    <property type="match status" value="1"/>
</dbReference>
<evidence type="ECO:0008006" key="9">
    <source>
        <dbReference type="Google" id="ProtNLM"/>
    </source>
</evidence>
<dbReference type="RefSeq" id="WP_016126660.1">
    <property type="nucleotide sequence ID" value="NZ_LABT01000008.1"/>
</dbReference>
<sequence>MFQKPMKVFVTSAIVTTTLFSPIMTSGLTAHAETVAEQTTNKYEQREFDLPGVGNFGSEADRERRSAQKTFMPTGIYVKPNEEVTIEVLGTKNIRAIIGTHQYDKEWGKEIDLSPGMNKISSPNGGLLGFDNHQDTGTVKVKVTQGGSPVPFFELGKHTKADWIAMMDKYPDAHAVQLKSEKAVLTVTQESAKKYIVDQDPVPLLKKYDEMIRAQDQISGLSETDSNPLHRPTHRIWAFVENPHKPDWGMYASLDGATFTTAGDAIADALDVNKFGWGPFHEAGHARQQYPWTWNHDLRGMTEVTVNLYSLAAQKQLFPNQPTRLEAEGHYDRAFTYLKQTDKEYKNIDDLFVKVVMLWQLHLAYGEDFYPNLHKLYRELPKDQLPKTDEEKLQAFIYNTSKVAKQNVLPFFDQWGLKASQEMRQKIEALNYPILTAPIWEATDSKPIKANVLKLGGRVWKDSNQNGIQDQSEKGMEGVRVQLLNKDGNGLKEVKTDKEGHYLFDGLIENTYRVQVKKPAGYVFMQKQSGQDMTVDSNVSETGVTDAITLLHDDLTIDAGVNRNIFKDVPQGHWAFNAIHDLANEGIIAGYGNGIFGMGDNVTREQVAALIYRTLHIEKQDKYENPYGDIDKNSTMFPEEILALTKLGVFQGDDQGNFRPRATLTRAEMAQVITKAFRLDVKAPHNFNDVPENSWAKDAISAVQSNQIAAGVGEGKFAPDMKVTREQYAQFLYNAILNERSHQ</sequence>
<dbReference type="InterPro" id="IPR035423">
    <property type="entry name" value="M60-like_N"/>
</dbReference>
<dbReference type="InterPro" id="IPR001119">
    <property type="entry name" value="SLH_dom"/>
</dbReference>